<dbReference type="Gene3D" id="3.40.1620.10">
    <property type="entry name" value="YefM-like domain"/>
    <property type="match status" value="1"/>
</dbReference>
<keyword evidence="4" id="KW-1185">Reference proteome</keyword>
<dbReference type="RefSeq" id="WP_060668935.1">
    <property type="nucleotide sequence ID" value="NZ_JARTGE010000032.1"/>
</dbReference>
<reference evidence="3 4" key="1">
    <citation type="submission" date="2015-07" db="EMBL/GenBank/DDBJ databases">
        <title>High-quality draft genome sequence of Oceanobacillus caeni HM6, a bacillus isolated from a human feces.</title>
        <authorList>
            <person name="Kumar J."/>
            <person name="Verma M.K."/>
            <person name="Pandey R."/>
            <person name="Bhambi M."/>
            <person name="Chauhan N."/>
        </authorList>
    </citation>
    <scope>NUCLEOTIDE SEQUENCE [LARGE SCALE GENOMIC DNA]</scope>
    <source>
        <strain evidence="3 4">HM6</strain>
    </source>
</reference>
<dbReference type="NCBIfam" id="TIGR01552">
    <property type="entry name" value="phd_fam"/>
    <property type="match status" value="1"/>
</dbReference>
<dbReference type="InterPro" id="IPR036165">
    <property type="entry name" value="YefM-like_sf"/>
</dbReference>
<dbReference type="InterPro" id="IPR006442">
    <property type="entry name" value="Antitoxin_Phd/YefM"/>
</dbReference>
<dbReference type="EMBL" id="LGTK01000057">
    <property type="protein sequence ID" value="KPH72252.1"/>
    <property type="molecule type" value="Genomic_DNA"/>
</dbReference>
<evidence type="ECO:0000256" key="1">
    <source>
        <dbReference type="ARBA" id="ARBA00009981"/>
    </source>
</evidence>
<sequence>MVVLRYNPTNARKNLYQLIKQVNDDNTPIEITSTKNDDGAVLVSKRDWDAIQETLYLQSTGVLDRMKHFEYEKTEDLGEIDWDTL</sequence>
<comment type="function">
    <text evidence="2">Antitoxin component of a type II toxin-antitoxin (TA) system.</text>
</comment>
<comment type="caution">
    <text evidence="3">The sequence shown here is derived from an EMBL/GenBank/DDBJ whole genome shotgun (WGS) entry which is preliminary data.</text>
</comment>
<evidence type="ECO:0000313" key="4">
    <source>
        <dbReference type="Proteomes" id="UP000037854"/>
    </source>
</evidence>
<comment type="similarity">
    <text evidence="1 2">Belongs to the phD/YefM antitoxin family.</text>
</comment>
<proteinExistence type="inferred from homology"/>
<dbReference type="Proteomes" id="UP000037854">
    <property type="component" value="Unassembled WGS sequence"/>
</dbReference>
<name>A0ABR5MH09_9BACI</name>
<dbReference type="SUPFAM" id="SSF143120">
    <property type="entry name" value="YefM-like"/>
    <property type="match status" value="1"/>
</dbReference>
<accession>A0ABR5MH09</accession>
<evidence type="ECO:0000256" key="2">
    <source>
        <dbReference type="RuleBase" id="RU362080"/>
    </source>
</evidence>
<protein>
    <recommendedName>
        <fullName evidence="2">Antitoxin</fullName>
    </recommendedName>
</protein>
<evidence type="ECO:0000313" key="3">
    <source>
        <dbReference type="EMBL" id="KPH72252.1"/>
    </source>
</evidence>
<organism evidence="3 4">
    <name type="scientific">Oceanobacillus caeni</name>
    <dbReference type="NCBI Taxonomy" id="405946"/>
    <lineage>
        <taxon>Bacteria</taxon>
        <taxon>Bacillati</taxon>
        <taxon>Bacillota</taxon>
        <taxon>Bacilli</taxon>
        <taxon>Bacillales</taxon>
        <taxon>Bacillaceae</taxon>
        <taxon>Oceanobacillus</taxon>
    </lineage>
</organism>
<gene>
    <name evidence="3" type="ORF">AFL42_13675</name>
</gene>
<dbReference type="Pfam" id="PF02604">
    <property type="entry name" value="PhdYeFM_antitox"/>
    <property type="match status" value="1"/>
</dbReference>